<dbReference type="Proteomes" id="UP000095300">
    <property type="component" value="Unassembled WGS sequence"/>
</dbReference>
<keyword evidence="7" id="KW-0325">Glycoprotein</keyword>
<dbReference type="GO" id="GO:0005886">
    <property type="term" value="C:plasma membrane"/>
    <property type="evidence" value="ECO:0007669"/>
    <property type="project" value="UniProtKB-SubCell"/>
</dbReference>
<evidence type="ECO:0008006" key="11">
    <source>
        <dbReference type="Google" id="ProtNLM"/>
    </source>
</evidence>
<evidence type="ECO:0000256" key="8">
    <source>
        <dbReference type="SAM" id="Phobius"/>
    </source>
</evidence>
<reference evidence="9" key="1">
    <citation type="submission" date="2020-05" db="UniProtKB">
        <authorList>
            <consortium name="EnsemblMetazoa"/>
        </authorList>
    </citation>
    <scope>IDENTIFICATION</scope>
    <source>
        <strain evidence="9">USDA</strain>
    </source>
</reference>
<keyword evidence="4 8" id="KW-1133">Transmembrane helix</keyword>
<organism evidence="9 10">
    <name type="scientific">Stomoxys calcitrans</name>
    <name type="common">Stable fly</name>
    <name type="synonym">Conops calcitrans</name>
    <dbReference type="NCBI Taxonomy" id="35570"/>
    <lineage>
        <taxon>Eukaryota</taxon>
        <taxon>Metazoa</taxon>
        <taxon>Ecdysozoa</taxon>
        <taxon>Arthropoda</taxon>
        <taxon>Hexapoda</taxon>
        <taxon>Insecta</taxon>
        <taxon>Pterygota</taxon>
        <taxon>Neoptera</taxon>
        <taxon>Endopterygota</taxon>
        <taxon>Diptera</taxon>
        <taxon>Brachycera</taxon>
        <taxon>Muscomorpha</taxon>
        <taxon>Muscoidea</taxon>
        <taxon>Muscidae</taxon>
        <taxon>Stomoxys</taxon>
    </lineage>
</organism>
<dbReference type="EnsemblMetazoa" id="SCAU015629-RA">
    <property type="protein sequence ID" value="SCAU015629-PA"/>
    <property type="gene ID" value="SCAU015629"/>
</dbReference>
<dbReference type="InterPro" id="IPR052192">
    <property type="entry name" value="Insect_Ionotropic_Sensory_Rcpt"/>
</dbReference>
<evidence type="ECO:0000256" key="3">
    <source>
        <dbReference type="ARBA" id="ARBA00022692"/>
    </source>
</evidence>
<sequence length="600" mass="69415">MASSINYTLFMGFLQTAALQNDMGLALVELLKFIKAERYYDTLIYMDHGDLLGTQTMQLDDISKNLVYPMMQLKGNTSYFLWPNFNREFLALVPISGEEYKDRELLQTLWKSLRRIRRTRLLLIFKEEQDDDYLNSVVEFCCHNKAVNTLAVRETFLETSVLYMPQIYPEFNLITKVFTSGTLYLDPVRNMHRSPLRLGINKESQKAFVARKIGDEYILGGNVGLFFGAFVKARNATITFPHYNYSDEMSMVTLEKYVANGTYDMSMEPYFNLYVSDVIYSDILDFMDWCIMVPMEEAIPAYLFYARIFDLIVIATICGTGLILAIFVALTFWLEGASVSLLDVFFNIKIFNGMLGQSFSMETHFTGIRSILYVLTCLGGLIVNTTFVTYLQTFNAHPPTFKAVSSVADLRSSGLKLAIYKEEYLMLKANMDAAEYEPVVKAISSYKEYFKLRDSYDSRYAYPVPSAQWTQYEEQQKFFSKPRFRLTDMCFVKMIGFMIPMQPNSIFEEAVNTMIGQVNQAGLVLQWKTMAFLEAVQSKRLTLIDASRVEAFEPLTLEDTILLDCLFLLMISIAFLCFIGELYWPRRGFLLKRIWRRINY</sequence>
<keyword evidence="10" id="KW-1185">Reference proteome</keyword>
<accession>A0A1I8QBF3</accession>
<comment type="subcellular location">
    <subcellularLocation>
        <location evidence="1">Cell membrane</location>
        <topology evidence="1">Multi-pass membrane protein</topology>
    </subcellularLocation>
</comment>
<protein>
    <recommendedName>
        <fullName evidence="11">Ionotropic glutamate receptor C-terminal domain-containing protein</fullName>
    </recommendedName>
</protein>
<name>A0A1I8QBF3_STOCA</name>
<keyword evidence="5 8" id="KW-0472">Membrane</keyword>
<dbReference type="AlphaFoldDB" id="A0A1I8QBF3"/>
<evidence type="ECO:0000256" key="4">
    <source>
        <dbReference type="ARBA" id="ARBA00022989"/>
    </source>
</evidence>
<evidence type="ECO:0000256" key="5">
    <source>
        <dbReference type="ARBA" id="ARBA00023136"/>
    </source>
</evidence>
<evidence type="ECO:0000256" key="2">
    <source>
        <dbReference type="ARBA" id="ARBA00022475"/>
    </source>
</evidence>
<feature type="transmembrane region" description="Helical" evidence="8">
    <location>
        <begin position="371"/>
        <end position="391"/>
    </location>
</feature>
<keyword evidence="3 8" id="KW-0812">Transmembrane</keyword>
<dbReference type="VEuPathDB" id="VectorBase:SCAU015629"/>
<evidence type="ECO:0000313" key="10">
    <source>
        <dbReference type="Proteomes" id="UP000095300"/>
    </source>
</evidence>
<evidence type="ECO:0000256" key="1">
    <source>
        <dbReference type="ARBA" id="ARBA00004651"/>
    </source>
</evidence>
<proteinExistence type="predicted"/>
<dbReference type="PANTHER" id="PTHR42643:SF41">
    <property type="entry name" value="IONOTROPIC RECEPTOR 20A-RELATED"/>
    <property type="match status" value="1"/>
</dbReference>
<keyword evidence="2" id="KW-1003">Cell membrane</keyword>
<evidence type="ECO:0000256" key="7">
    <source>
        <dbReference type="ARBA" id="ARBA00023180"/>
    </source>
</evidence>
<feature type="transmembrane region" description="Helical" evidence="8">
    <location>
        <begin position="561"/>
        <end position="584"/>
    </location>
</feature>
<evidence type="ECO:0000256" key="6">
    <source>
        <dbReference type="ARBA" id="ARBA00023170"/>
    </source>
</evidence>
<keyword evidence="6" id="KW-0675">Receptor</keyword>
<feature type="transmembrane region" description="Helical" evidence="8">
    <location>
        <begin position="311"/>
        <end position="334"/>
    </location>
</feature>
<dbReference type="PANTHER" id="PTHR42643">
    <property type="entry name" value="IONOTROPIC RECEPTOR 20A-RELATED"/>
    <property type="match status" value="1"/>
</dbReference>
<evidence type="ECO:0000313" key="9">
    <source>
        <dbReference type="EnsemblMetazoa" id="SCAU015629-PA"/>
    </source>
</evidence>